<keyword evidence="1" id="KW-0812">Transmembrane</keyword>
<accession>A0A2A8PPW2</accession>
<evidence type="ECO:0000313" key="2">
    <source>
        <dbReference type="EMBL" id="PEV96979.1"/>
    </source>
</evidence>
<sequence>MLRNNVTPFLFMYFTFFSQMIHENFSYLGNYLNIFYVIIIIDLKNVSYINESSNYYIGS</sequence>
<evidence type="ECO:0000256" key="1">
    <source>
        <dbReference type="SAM" id="Phobius"/>
    </source>
</evidence>
<protein>
    <submittedName>
        <fullName evidence="2">Uncharacterized protein</fullName>
    </submittedName>
</protein>
<gene>
    <name evidence="2" type="ORF">CN425_24535</name>
</gene>
<proteinExistence type="predicted"/>
<dbReference type="AlphaFoldDB" id="A0A2A8PPW2"/>
<keyword evidence="1" id="KW-1133">Transmembrane helix</keyword>
<name>A0A2A8PPW2_BACCE</name>
<reference evidence="2 3" key="1">
    <citation type="submission" date="2017-09" db="EMBL/GenBank/DDBJ databases">
        <title>Large-scale bioinformatics analysis of Bacillus genomes uncovers conserved roles of natural products in bacterial physiology.</title>
        <authorList>
            <consortium name="Agbiome Team Llc"/>
            <person name="Bleich R.M."/>
            <person name="Grubbs K.J."/>
            <person name="Santa Maria K.C."/>
            <person name="Allen S.E."/>
            <person name="Farag S."/>
            <person name="Shank E.A."/>
            <person name="Bowers A."/>
        </authorList>
    </citation>
    <scope>NUCLEOTIDE SEQUENCE [LARGE SCALE GENOMIC DNA]</scope>
    <source>
        <strain evidence="2 3">AFS010695</strain>
    </source>
</reference>
<organism evidence="2 3">
    <name type="scientific">Bacillus cereus</name>
    <dbReference type="NCBI Taxonomy" id="1396"/>
    <lineage>
        <taxon>Bacteria</taxon>
        <taxon>Bacillati</taxon>
        <taxon>Bacillota</taxon>
        <taxon>Bacilli</taxon>
        <taxon>Bacillales</taxon>
        <taxon>Bacillaceae</taxon>
        <taxon>Bacillus</taxon>
        <taxon>Bacillus cereus group</taxon>
    </lineage>
</organism>
<keyword evidence="1" id="KW-0472">Membrane</keyword>
<feature type="transmembrane region" description="Helical" evidence="1">
    <location>
        <begin position="25"/>
        <end position="43"/>
    </location>
</feature>
<comment type="caution">
    <text evidence="2">The sequence shown here is derived from an EMBL/GenBank/DDBJ whole genome shotgun (WGS) entry which is preliminary data.</text>
</comment>
<evidence type="ECO:0000313" key="3">
    <source>
        <dbReference type="Proteomes" id="UP000220635"/>
    </source>
</evidence>
<dbReference type="EMBL" id="NTWE01000049">
    <property type="protein sequence ID" value="PEV96979.1"/>
    <property type="molecule type" value="Genomic_DNA"/>
</dbReference>
<dbReference type="Proteomes" id="UP000220635">
    <property type="component" value="Unassembled WGS sequence"/>
</dbReference>